<gene>
    <name evidence="1" type="ORF">E1898_13580</name>
</gene>
<protein>
    <submittedName>
        <fullName evidence="1">Uncharacterized protein</fullName>
    </submittedName>
</protein>
<comment type="caution">
    <text evidence="1">The sequence shown here is derived from an EMBL/GenBank/DDBJ whole genome shotgun (WGS) entry which is preliminary data.</text>
</comment>
<evidence type="ECO:0000313" key="2">
    <source>
        <dbReference type="Proteomes" id="UP000295438"/>
    </source>
</evidence>
<accession>A0A4R5UWG2</accession>
<dbReference type="EMBL" id="SMUW01000035">
    <property type="protein sequence ID" value="TDK43624.1"/>
    <property type="molecule type" value="Genomic_DNA"/>
</dbReference>
<keyword evidence="2" id="KW-1185">Reference proteome</keyword>
<organism evidence="1 2">
    <name type="scientific">Algoriphagus formosus</name>
    <dbReference type="NCBI Taxonomy" id="2007308"/>
    <lineage>
        <taxon>Bacteria</taxon>
        <taxon>Pseudomonadati</taxon>
        <taxon>Bacteroidota</taxon>
        <taxon>Cytophagia</taxon>
        <taxon>Cytophagales</taxon>
        <taxon>Cyclobacteriaceae</taxon>
        <taxon>Algoriphagus</taxon>
    </lineage>
</organism>
<reference evidence="1 2" key="1">
    <citation type="submission" date="2019-03" db="EMBL/GenBank/DDBJ databases">
        <title>Algoriphagus aquimaris sp. nov., isolated form marine sediment in Pohang, Korea.</title>
        <authorList>
            <person name="Kim J."/>
            <person name="Yoon S.-H."/>
            <person name="Lee S.-S."/>
        </authorList>
    </citation>
    <scope>NUCLEOTIDE SEQUENCE [LARGE SCALE GENOMIC DNA]</scope>
    <source>
        <strain evidence="1 2">F21</strain>
    </source>
</reference>
<dbReference type="AlphaFoldDB" id="A0A4R5UWG2"/>
<sequence>MIKKLTLALLMGIAGIYSSYSQEISANEVDIPLSPNAEKAAQKGQLFNGGSYWNRDMTQLYNFFLYRDKKNGLMFLEVTTDDSGEVISSIEELYNESSLTQFPNIGAEPMLTDSKVPDNLAGKEFGYFQKTVLAGKPKLNIGKFENRYYNDLWAGYKFKKDDQIQLDDKFWPFVSFALQGEGVDNQNYQTRRMNRFLRALDGDTDYIPLDGKAFIAGLMASSDPQYISGVYDMSSKTWENQVITNMESAPVGITYSQTPYGVLALVSQGTKDDSDLMAIRMDPHGNILKQIRLPFAEGPKKRPTVDVKIMDAGNSQFIIAPFYPDGLNKKPSIAIYKIEDDLVFAKQIFNTDIEAKLQIPAGSKAKIKDLNVASVENITQLSNGDYMLSFANQQAPVSTVILQLSPQGDLKKAYLTEEIEGDNNEPVRLIGKNPIHLPSEIFEVNGTVFALIRSVPAELEQGIHTSREDFGSVLKITTVRMDEVMAEARIFKIDPQSMKISSSYDFDDHLVVGTIPYLTTPSGKLIFKTVDPKKGARKQLILH</sequence>
<name>A0A4R5UWG2_9BACT</name>
<dbReference type="RefSeq" id="WP_133391294.1">
    <property type="nucleotide sequence ID" value="NZ_SMUW01000035.1"/>
</dbReference>
<evidence type="ECO:0000313" key="1">
    <source>
        <dbReference type="EMBL" id="TDK43624.1"/>
    </source>
</evidence>
<proteinExistence type="predicted"/>
<dbReference type="Proteomes" id="UP000295438">
    <property type="component" value="Unassembled WGS sequence"/>
</dbReference>